<reference evidence="1" key="1">
    <citation type="submission" date="2021-01" db="EMBL/GenBank/DDBJ databases">
        <title>Fulvivirga kasyanovii gen. nov., sp nov., a novel member of the phylum Bacteroidetes isolated from seawater in a mussel farm.</title>
        <authorList>
            <person name="Zhao L.-H."/>
            <person name="Wang Z.-J."/>
        </authorList>
    </citation>
    <scope>NUCLEOTIDE SEQUENCE</scope>
    <source>
        <strain evidence="1">29W222</strain>
    </source>
</reference>
<accession>A0A937FW27</accession>
<keyword evidence="2" id="KW-1185">Reference proteome</keyword>
<gene>
    <name evidence="1" type="ORF">JMN32_04490</name>
</gene>
<dbReference type="Proteomes" id="UP000614216">
    <property type="component" value="Unassembled WGS sequence"/>
</dbReference>
<dbReference type="RefSeq" id="WP_202855096.1">
    <property type="nucleotide sequence ID" value="NZ_JAEUGD010000016.1"/>
</dbReference>
<proteinExistence type="predicted"/>
<evidence type="ECO:0000313" key="1">
    <source>
        <dbReference type="EMBL" id="MBL6445553.1"/>
    </source>
</evidence>
<comment type="caution">
    <text evidence="1">The sequence shown here is derived from an EMBL/GenBank/DDBJ whole genome shotgun (WGS) entry which is preliminary data.</text>
</comment>
<organism evidence="1 2">
    <name type="scientific">Fulvivirga marina</name>
    <dbReference type="NCBI Taxonomy" id="2494733"/>
    <lineage>
        <taxon>Bacteria</taxon>
        <taxon>Pseudomonadati</taxon>
        <taxon>Bacteroidota</taxon>
        <taxon>Cytophagia</taxon>
        <taxon>Cytophagales</taxon>
        <taxon>Fulvivirgaceae</taxon>
        <taxon>Fulvivirga</taxon>
    </lineage>
</organism>
<dbReference type="EMBL" id="JAEUGD010000016">
    <property type="protein sequence ID" value="MBL6445553.1"/>
    <property type="molecule type" value="Genomic_DNA"/>
</dbReference>
<protein>
    <submittedName>
        <fullName evidence="1">Uncharacterized protein</fullName>
    </submittedName>
</protein>
<dbReference type="AlphaFoldDB" id="A0A937FW27"/>
<evidence type="ECO:0000313" key="2">
    <source>
        <dbReference type="Proteomes" id="UP000614216"/>
    </source>
</evidence>
<sequence length="302" mass="33918">MSTNILGSANFEKISLGNGSSYTPITAKFPILDIARPLWVSDFSVEPPRVKIDPSMKDIVERISKSLATKSLKYKSRQRKDWSLKEIMKDGDSNKINAKSKLVRDGFSAVIAEVSKMLNKSSIDHTSKFLLSNEPLYVYALSFVIYYEKVKDAEGINDRVITLTENEIKPFFNILLARAAIEQRHLNLSIEQRKDIYKAASNTNISYVKGMPAGAISKIIAKYVDNGSIHDLVDRFFASGEIDPAKGTPQIRQLMVNYLKEIGLVIPEDIPDEDSDDISFTDLEAIEEDVFESDNSHDDDVK</sequence>
<name>A0A937FW27_9BACT</name>